<evidence type="ECO:0000313" key="1">
    <source>
        <dbReference type="EMBL" id="AJA53158.1"/>
    </source>
</evidence>
<dbReference type="KEGG" id="cpat:CLPA_c31040"/>
<dbReference type="Proteomes" id="UP000028042">
    <property type="component" value="Unassembled WGS sequence"/>
</dbReference>
<dbReference type="Proteomes" id="UP000030905">
    <property type="component" value="Chromosome"/>
</dbReference>
<dbReference type="InterPro" id="IPR036597">
    <property type="entry name" value="Fido-like_dom_sf"/>
</dbReference>
<name>A0A0H3JB61_CLOPA</name>
<reference evidence="2 3" key="3">
    <citation type="journal article" name="Genome Announc.">
        <title>Improved Draft Genome Sequence of Clostridium pasteurianum Strain ATCC 6013 (DSM 525) Using a Hybrid Next-Generation Sequencing Approach.</title>
        <authorList>
            <person name="Pyne M.E."/>
            <person name="Utturkar S."/>
            <person name="Brown S.D."/>
            <person name="Moo-Young M."/>
            <person name="Chung D.A."/>
            <person name="Chou C.P."/>
        </authorList>
    </citation>
    <scope>NUCLEOTIDE SEQUENCE [LARGE SCALE GENOMIC DNA]</scope>
    <source>
        <strain evidence="2 3">ATCC 6013</strain>
    </source>
</reference>
<gene>
    <name evidence="1" type="ORF">CLPA_c31040</name>
    <name evidence="2" type="ORF">CP6013_00081</name>
</gene>
<dbReference type="RefSeq" id="WP_003445518.1">
    <property type="nucleotide sequence ID" value="NZ_ANZB01000007.1"/>
</dbReference>
<organism evidence="1 4">
    <name type="scientific">Clostridium pasteurianum DSM 525 = ATCC 6013</name>
    <dbReference type="NCBI Taxonomy" id="1262449"/>
    <lineage>
        <taxon>Bacteria</taxon>
        <taxon>Bacillati</taxon>
        <taxon>Bacillota</taxon>
        <taxon>Clostridia</taxon>
        <taxon>Eubacteriales</taxon>
        <taxon>Clostridiaceae</taxon>
        <taxon>Clostridium</taxon>
    </lineage>
</organism>
<dbReference type="GeneID" id="93075212"/>
<dbReference type="KEGG" id="cpae:CPAST_c31040"/>
<sequence>MGKLKFSRKFKSFIYLNKSLNNDELIFFINQYKENIMKYDFKFYELFSSNNIEGNKMTIAETKVVLEKGIVEARVKDVVEALNLEKAMKKYDLEMRTLE</sequence>
<accession>A0A0H3JB61</accession>
<dbReference type="AlphaFoldDB" id="A0A0H3JB61"/>
<keyword evidence="4" id="KW-1185">Reference proteome</keyword>
<proteinExistence type="predicted"/>
<dbReference type="Gene3D" id="1.10.3290.10">
    <property type="entry name" value="Fido-like domain"/>
    <property type="match status" value="1"/>
</dbReference>
<dbReference type="EMBL" id="JPGY02000001">
    <property type="protein sequence ID" value="KRU10834.1"/>
    <property type="molecule type" value="Genomic_DNA"/>
</dbReference>
<evidence type="ECO:0000313" key="2">
    <source>
        <dbReference type="EMBL" id="KRU10834.1"/>
    </source>
</evidence>
<evidence type="ECO:0000313" key="4">
    <source>
        <dbReference type="Proteomes" id="UP000030905"/>
    </source>
</evidence>
<protein>
    <submittedName>
        <fullName evidence="1">Uncharacterized protein</fullName>
    </submittedName>
</protein>
<reference evidence="1 4" key="1">
    <citation type="journal article" date="2015" name="Genome Announc.">
        <title>Complete Genome Sequence of the Nitrogen-Fixing and Solvent-Producing Clostridium pasteurianum DSM 525.</title>
        <authorList>
            <person name="Poehlein A."/>
            <person name="Grosse-Honebrink A."/>
            <person name="Zhang Y."/>
            <person name="Minton N.P."/>
            <person name="Daniel R."/>
        </authorList>
    </citation>
    <scope>NUCLEOTIDE SEQUENCE [LARGE SCALE GENOMIC DNA]</scope>
    <source>
        <strain evidence="1">DSM 525</strain>
        <strain evidence="4">DSM 525 / ATCC 6013</strain>
    </source>
</reference>
<dbReference type="PATRIC" id="fig|1262449.3.peg.2373"/>
<evidence type="ECO:0000313" key="3">
    <source>
        <dbReference type="Proteomes" id="UP000028042"/>
    </source>
</evidence>
<dbReference type="EMBL" id="CP009268">
    <property type="protein sequence ID" value="AJA53158.1"/>
    <property type="molecule type" value="Genomic_DNA"/>
</dbReference>
<reference evidence="2" key="2">
    <citation type="submission" date="2015-10" db="EMBL/GenBank/DDBJ databases">
        <title>Improved Draft Genome Sequence of Clostridium pasteurianum Strain ATCC 6013 (DSM 525) Using a Hybrid Next-Generation Sequencing Approach.</title>
        <authorList>
            <person name="Pyne M.E."/>
            <person name="Utturkar S.M."/>
            <person name="Brown S.D."/>
            <person name="Moo-Young M."/>
            <person name="Chung D.A."/>
            <person name="Chou P.C."/>
        </authorList>
    </citation>
    <scope>NUCLEOTIDE SEQUENCE</scope>
    <source>
        <strain evidence="2">ATCC 6013</strain>
    </source>
</reference>